<keyword evidence="6" id="KW-0460">Magnesium</keyword>
<dbReference type="Gene3D" id="6.10.280.40">
    <property type="match status" value="1"/>
</dbReference>
<comment type="cofactor">
    <cofactor evidence="1">
        <name>Mg(2+)</name>
        <dbReference type="ChEBI" id="CHEBI:18420"/>
    </cofactor>
</comment>
<evidence type="ECO:0000256" key="4">
    <source>
        <dbReference type="ARBA" id="ARBA00022801"/>
    </source>
</evidence>
<dbReference type="SMART" id="SM00382">
    <property type="entry name" value="AAA"/>
    <property type="match status" value="1"/>
</dbReference>
<dbReference type="Pfam" id="PF14363">
    <property type="entry name" value="AAA_assoc"/>
    <property type="match status" value="1"/>
</dbReference>
<dbReference type="Proteomes" id="UP000515124">
    <property type="component" value="Unplaced"/>
</dbReference>
<evidence type="ECO:0000256" key="1">
    <source>
        <dbReference type="ARBA" id="ARBA00001946"/>
    </source>
</evidence>
<name>A0A6P5SR94_PRUAV</name>
<gene>
    <name evidence="12" type="primary">LOC110758619</name>
</gene>
<proteinExistence type="inferred from homology"/>
<evidence type="ECO:0000256" key="9">
    <source>
        <dbReference type="SAM" id="MobiDB-lite"/>
    </source>
</evidence>
<dbReference type="InterPro" id="IPR025753">
    <property type="entry name" value="AAA_N_dom"/>
</dbReference>
<dbReference type="AlphaFoldDB" id="A0A6P5SR94"/>
<keyword evidence="11" id="KW-1185">Reference proteome</keyword>
<organism evidence="11 12">
    <name type="scientific">Prunus avium</name>
    <name type="common">Cherry</name>
    <name type="synonym">Cerasus avium</name>
    <dbReference type="NCBI Taxonomy" id="42229"/>
    <lineage>
        <taxon>Eukaryota</taxon>
        <taxon>Viridiplantae</taxon>
        <taxon>Streptophyta</taxon>
        <taxon>Embryophyta</taxon>
        <taxon>Tracheophyta</taxon>
        <taxon>Spermatophyta</taxon>
        <taxon>Magnoliopsida</taxon>
        <taxon>eudicotyledons</taxon>
        <taxon>Gunneridae</taxon>
        <taxon>Pentapetalae</taxon>
        <taxon>rosids</taxon>
        <taxon>fabids</taxon>
        <taxon>Rosales</taxon>
        <taxon>Rosaceae</taxon>
        <taxon>Amygdaloideae</taxon>
        <taxon>Amygdaleae</taxon>
        <taxon>Prunus</taxon>
    </lineage>
</organism>
<evidence type="ECO:0000256" key="8">
    <source>
        <dbReference type="RuleBase" id="RU003651"/>
    </source>
</evidence>
<keyword evidence="3 8" id="KW-0547">Nucleotide-binding</keyword>
<dbReference type="SUPFAM" id="SSF52540">
    <property type="entry name" value="P-loop containing nucleoside triphosphate hydrolases"/>
    <property type="match status" value="1"/>
</dbReference>
<dbReference type="PANTHER" id="PTHR23070">
    <property type="entry name" value="BCS1 AAA-TYPE ATPASE"/>
    <property type="match status" value="1"/>
</dbReference>
<evidence type="ECO:0000256" key="6">
    <source>
        <dbReference type="ARBA" id="ARBA00022842"/>
    </source>
</evidence>
<accession>A0A6P5SR94</accession>
<dbReference type="GO" id="GO:0016887">
    <property type="term" value="F:ATP hydrolysis activity"/>
    <property type="evidence" value="ECO:0007669"/>
    <property type="project" value="InterPro"/>
</dbReference>
<evidence type="ECO:0000259" key="10">
    <source>
        <dbReference type="SMART" id="SM00382"/>
    </source>
</evidence>
<dbReference type="RefSeq" id="XP_021816218.1">
    <property type="nucleotide sequence ID" value="XM_021960526.1"/>
</dbReference>
<dbReference type="InterPro" id="IPR050747">
    <property type="entry name" value="Mitochondrial_chaperone_BCS1"/>
</dbReference>
<dbReference type="Pfam" id="PF00004">
    <property type="entry name" value="AAA"/>
    <property type="match status" value="1"/>
</dbReference>
<dbReference type="KEGG" id="pavi:110758619"/>
<comment type="similarity">
    <text evidence="2">Belongs to the AAA ATPase family. BCS1 subfamily.</text>
</comment>
<dbReference type="Gene3D" id="3.40.50.300">
    <property type="entry name" value="P-loop containing nucleotide triphosphate hydrolases"/>
    <property type="match status" value="1"/>
</dbReference>
<protein>
    <submittedName>
        <fullName evidence="12">AAA-ATPase At2g18193-like</fullName>
    </submittedName>
</protein>
<dbReference type="PROSITE" id="PS00674">
    <property type="entry name" value="AAA"/>
    <property type="match status" value="1"/>
</dbReference>
<feature type="compositionally biased region" description="Basic and acidic residues" evidence="9">
    <location>
        <begin position="472"/>
        <end position="497"/>
    </location>
</feature>
<dbReference type="GeneID" id="110758619"/>
<evidence type="ECO:0000256" key="7">
    <source>
        <dbReference type="ARBA" id="ARBA00049360"/>
    </source>
</evidence>
<dbReference type="GO" id="GO:0006950">
    <property type="term" value="P:response to stress"/>
    <property type="evidence" value="ECO:0007669"/>
    <property type="project" value="UniProtKB-ARBA"/>
</dbReference>
<dbReference type="InterPro" id="IPR003960">
    <property type="entry name" value="ATPase_AAA_CS"/>
</dbReference>
<feature type="region of interest" description="Disordered" evidence="9">
    <location>
        <begin position="472"/>
        <end position="517"/>
    </location>
</feature>
<dbReference type="InterPro" id="IPR058017">
    <property type="entry name" value="At3g28540-like_C"/>
</dbReference>
<keyword evidence="4" id="KW-0378">Hydrolase</keyword>
<dbReference type="InterPro" id="IPR003959">
    <property type="entry name" value="ATPase_AAA_core"/>
</dbReference>
<evidence type="ECO:0000313" key="11">
    <source>
        <dbReference type="Proteomes" id="UP000515124"/>
    </source>
</evidence>
<feature type="domain" description="AAA+ ATPase" evidence="10">
    <location>
        <begin position="261"/>
        <end position="403"/>
    </location>
</feature>
<evidence type="ECO:0000313" key="12">
    <source>
        <dbReference type="RefSeq" id="XP_021816218.1"/>
    </source>
</evidence>
<keyword evidence="5 8" id="KW-0067">ATP-binding</keyword>
<evidence type="ECO:0000256" key="2">
    <source>
        <dbReference type="ARBA" id="ARBA00007448"/>
    </source>
</evidence>
<evidence type="ECO:0000256" key="3">
    <source>
        <dbReference type="ARBA" id="ARBA00022741"/>
    </source>
</evidence>
<dbReference type="FunFam" id="3.40.50.300:FF:001122">
    <property type="entry name" value="AAA-ATPase ASD, mitochondrial"/>
    <property type="match status" value="1"/>
</dbReference>
<feature type="region of interest" description="Disordered" evidence="9">
    <location>
        <begin position="136"/>
        <end position="155"/>
    </location>
</feature>
<reference evidence="12" key="1">
    <citation type="submission" date="2025-08" db="UniProtKB">
        <authorList>
            <consortium name="RefSeq"/>
        </authorList>
    </citation>
    <scope>IDENTIFICATION</scope>
</reference>
<sequence length="517" mass="58832">MFSLKDAPTTASTLFSAYASFAASMMLVRSMADQLIPRQLHSYIYSSLSYLFTPLSSHLTLIIDEHSGMTRNQVYDAAELYLRTKISPLTERLRVSKTPRKKTISLSIDQGQQVNDTFDNVKLTWRYVCSSDQRSESQNHSLRRHNNNNNNNNQSSEKRCFELTFHKKHKDKVVDFYLPHVFAQANAIKQKEKVVKLYTRDPCLGDDENGMGSSIWGSVNLEHPATFETMAMEPGLKRAIVEDMDRFVRRREFYKKVGKAWKRGYLLYGPPGTGKSSLIAAMANYLKFDVYDLELASIHSNYDLRRILLSTTNRSILVIEDIDCSLEMHDRQFDEQQQCVCINNNLTTGSLTLSGLLNFIDGLWSSCGDERIIVFTTNHKDRLDPALLRPGRMDVHIHMSYCTTSGFRILASNYLGFHGDNDPHQLWGEIEGLIESAEVTPAEVAEELMKSDDVDVALDGLANFLKRNKVENDETEEGANKLENQEAKRQKMDDHNVNKIGEGGFGRGRGRGRLMKQ</sequence>
<dbReference type="InterPro" id="IPR027417">
    <property type="entry name" value="P-loop_NTPase"/>
</dbReference>
<dbReference type="InterPro" id="IPR003593">
    <property type="entry name" value="AAA+_ATPase"/>
</dbReference>
<dbReference type="CDD" id="cd19510">
    <property type="entry name" value="RecA-like_BCS1"/>
    <property type="match status" value="1"/>
</dbReference>
<evidence type="ECO:0000256" key="5">
    <source>
        <dbReference type="ARBA" id="ARBA00022840"/>
    </source>
</evidence>
<dbReference type="GO" id="GO:0005524">
    <property type="term" value="F:ATP binding"/>
    <property type="evidence" value="ECO:0007669"/>
    <property type="project" value="UniProtKB-KW"/>
</dbReference>
<feature type="compositionally biased region" description="Basic residues" evidence="9">
    <location>
        <begin position="508"/>
        <end position="517"/>
    </location>
</feature>
<dbReference type="Pfam" id="PF25568">
    <property type="entry name" value="AAA_lid_At3g28540"/>
    <property type="match status" value="1"/>
</dbReference>
<comment type="catalytic activity">
    <reaction evidence="7">
        <text>ATP + H2O = ADP + phosphate + H(+)</text>
        <dbReference type="Rhea" id="RHEA:13065"/>
        <dbReference type="ChEBI" id="CHEBI:15377"/>
        <dbReference type="ChEBI" id="CHEBI:15378"/>
        <dbReference type="ChEBI" id="CHEBI:30616"/>
        <dbReference type="ChEBI" id="CHEBI:43474"/>
        <dbReference type="ChEBI" id="CHEBI:456216"/>
    </reaction>
</comment>